<protein>
    <recommendedName>
        <fullName evidence="3">Aminopeptidase</fullName>
    </recommendedName>
</protein>
<evidence type="ECO:0000256" key="1">
    <source>
        <dbReference type="ARBA" id="ARBA00007068"/>
    </source>
</evidence>
<name>A0A382JZ54_9ZZZZ</name>
<comment type="similarity">
    <text evidence="1">Belongs to the peptidase S58 family.</text>
</comment>
<dbReference type="GO" id="GO:0004177">
    <property type="term" value="F:aminopeptidase activity"/>
    <property type="evidence" value="ECO:0007669"/>
    <property type="project" value="TreeGrafter"/>
</dbReference>
<dbReference type="SUPFAM" id="SSF56266">
    <property type="entry name" value="DmpA/ArgJ-like"/>
    <property type="match status" value="1"/>
</dbReference>
<dbReference type="PANTHER" id="PTHR36512">
    <property type="entry name" value="D-AMINOPEPTIDASE"/>
    <property type="match status" value="1"/>
</dbReference>
<evidence type="ECO:0000313" key="2">
    <source>
        <dbReference type="EMBL" id="SVC17450.1"/>
    </source>
</evidence>
<dbReference type="PANTHER" id="PTHR36512:SF3">
    <property type="entry name" value="BLR5678 PROTEIN"/>
    <property type="match status" value="1"/>
</dbReference>
<accession>A0A382JZ54</accession>
<dbReference type="AlphaFoldDB" id="A0A382JZ54"/>
<dbReference type="Pfam" id="PF03576">
    <property type="entry name" value="Peptidase_S58"/>
    <property type="match status" value="1"/>
</dbReference>
<organism evidence="2">
    <name type="scientific">marine metagenome</name>
    <dbReference type="NCBI Taxonomy" id="408172"/>
    <lineage>
        <taxon>unclassified sequences</taxon>
        <taxon>metagenomes</taxon>
        <taxon>ecological metagenomes</taxon>
    </lineage>
</organism>
<dbReference type="EMBL" id="UINC01077380">
    <property type="protein sequence ID" value="SVC17450.1"/>
    <property type="molecule type" value="Genomic_DNA"/>
</dbReference>
<sequence>MHKLFFAICLFYLLNPQHVVAKQDAARPRARDLGIQVGIFRPGPLNAITDVAGVRISHVTVKEGTSVNTGVTAIYPHTGSIYHERVPAAIHVGNGYGKLLGVTQVKELGELETPILLTCTLCVWRAADAMIEWLLEQPGMENVQSLNAVVGETNDGGLNDIRKRPIKPEHVRQALMTAKSGPVQEGSVGAGRG</sequence>
<evidence type="ECO:0008006" key="3">
    <source>
        <dbReference type="Google" id="ProtNLM"/>
    </source>
</evidence>
<dbReference type="InterPro" id="IPR016117">
    <property type="entry name" value="ArgJ-like_dom_sf"/>
</dbReference>
<feature type="non-terminal residue" evidence="2">
    <location>
        <position position="193"/>
    </location>
</feature>
<dbReference type="Gene3D" id="3.60.70.12">
    <property type="entry name" value="L-amino peptidase D-ALA esterase/amidase"/>
    <property type="match status" value="1"/>
</dbReference>
<proteinExistence type="inferred from homology"/>
<dbReference type="InterPro" id="IPR005321">
    <property type="entry name" value="Peptidase_S58_DmpA"/>
</dbReference>
<reference evidence="2" key="1">
    <citation type="submission" date="2018-05" db="EMBL/GenBank/DDBJ databases">
        <authorList>
            <person name="Lanie J.A."/>
            <person name="Ng W.-L."/>
            <person name="Kazmierczak K.M."/>
            <person name="Andrzejewski T.M."/>
            <person name="Davidsen T.M."/>
            <person name="Wayne K.J."/>
            <person name="Tettelin H."/>
            <person name="Glass J.I."/>
            <person name="Rusch D."/>
            <person name="Podicherti R."/>
            <person name="Tsui H.-C.T."/>
            <person name="Winkler M.E."/>
        </authorList>
    </citation>
    <scope>NUCLEOTIDE SEQUENCE</scope>
</reference>
<gene>
    <name evidence="2" type="ORF">METZ01_LOCUS270304</name>
</gene>